<accession>A0A9D9N2M8</accession>
<comment type="similarity">
    <text evidence="1">Belongs to the sigma-70 factor family. ECF subfamily.</text>
</comment>
<dbReference type="InterPro" id="IPR013249">
    <property type="entry name" value="RNA_pol_sigma70_r4_t2"/>
</dbReference>
<dbReference type="AlphaFoldDB" id="A0A9D9N2M8"/>
<reference evidence="7" key="2">
    <citation type="journal article" date="2021" name="PeerJ">
        <title>Extensive microbial diversity within the chicken gut microbiome revealed by metagenomics and culture.</title>
        <authorList>
            <person name="Gilroy R."/>
            <person name="Ravi A."/>
            <person name="Getino M."/>
            <person name="Pursley I."/>
            <person name="Horton D.L."/>
            <person name="Alikhan N.F."/>
            <person name="Baker D."/>
            <person name="Gharbi K."/>
            <person name="Hall N."/>
            <person name="Watson M."/>
            <person name="Adriaenssens E.M."/>
            <person name="Foster-Nyarko E."/>
            <person name="Jarju S."/>
            <person name="Secka A."/>
            <person name="Antonio M."/>
            <person name="Oren A."/>
            <person name="Chaudhuri R.R."/>
            <person name="La Ragione R."/>
            <person name="Hildebrand F."/>
            <person name="Pallen M.J."/>
        </authorList>
    </citation>
    <scope>NUCLEOTIDE SEQUENCE</scope>
    <source>
        <strain evidence="7">10532</strain>
    </source>
</reference>
<dbReference type="PANTHER" id="PTHR43133:SF51">
    <property type="entry name" value="RNA POLYMERASE SIGMA FACTOR"/>
    <property type="match status" value="1"/>
</dbReference>
<keyword evidence="4" id="KW-0804">Transcription</keyword>
<dbReference type="InterPro" id="IPR013325">
    <property type="entry name" value="RNA_pol_sigma_r2"/>
</dbReference>
<evidence type="ECO:0000259" key="6">
    <source>
        <dbReference type="Pfam" id="PF08281"/>
    </source>
</evidence>
<keyword evidence="2" id="KW-0805">Transcription regulation</keyword>
<dbReference type="InterPro" id="IPR013324">
    <property type="entry name" value="RNA_pol_sigma_r3/r4-like"/>
</dbReference>
<dbReference type="Gene3D" id="1.10.10.10">
    <property type="entry name" value="Winged helix-like DNA-binding domain superfamily/Winged helix DNA-binding domain"/>
    <property type="match status" value="1"/>
</dbReference>
<feature type="domain" description="RNA polymerase sigma-70 region 2" evidence="5">
    <location>
        <begin position="45"/>
        <end position="111"/>
    </location>
</feature>
<keyword evidence="3" id="KW-0731">Sigma factor</keyword>
<evidence type="ECO:0000313" key="8">
    <source>
        <dbReference type="Proteomes" id="UP000823638"/>
    </source>
</evidence>
<dbReference type="InterPro" id="IPR036388">
    <property type="entry name" value="WH-like_DNA-bd_sf"/>
</dbReference>
<dbReference type="Pfam" id="PF04542">
    <property type="entry name" value="Sigma70_r2"/>
    <property type="match status" value="1"/>
</dbReference>
<proteinExistence type="inferred from homology"/>
<dbReference type="CDD" id="cd06171">
    <property type="entry name" value="Sigma70_r4"/>
    <property type="match status" value="1"/>
</dbReference>
<dbReference type="NCBIfam" id="TIGR02937">
    <property type="entry name" value="sigma70-ECF"/>
    <property type="match status" value="1"/>
</dbReference>
<protein>
    <submittedName>
        <fullName evidence="7">Sigma-70 family RNA polymerase sigma factor</fullName>
    </submittedName>
</protein>
<organism evidence="7 8">
    <name type="scientific">Candidatus Gallitreponema excrementavium</name>
    <dbReference type="NCBI Taxonomy" id="2840840"/>
    <lineage>
        <taxon>Bacteria</taxon>
        <taxon>Pseudomonadati</taxon>
        <taxon>Spirochaetota</taxon>
        <taxon>Spirochaetia</taxon>
        <taxon>Spirochaetales</taxon>
        <taxon>Candidatus Gallitreponema</taxon>
    </lineage>
</organism>
<evidence type="ECO:0000256" key="4">
    <source>
        <dbReference type="ARBA" id="ARBA00023163"/>
    </source>
</evidence>
<dbReference type="GO" id="GO:0006352">
    <property type="term" value="P:DNA-templated transcription initiation"/>
    <property type="evidence" value="ECO:0007669"/>
    <property type="project" value="InterPro"/>
</dbReference>
<evidence type="ECO:0000256" key="2">
    <source>
        <dbReference type="ARBA" id="ARBA00023015"/>
    </source>
</evidence>
<dbReference type="InterPro" id="IPR014284">
    <property type="entry name" value="RNA_pol_sigma-70_dom"/>
</dbReference>
<dbReference type="GO" id="GO:0016987">
    <property type="term" value="F:sigma factor activity"/>
    <property type="evidence" value="ECO:0007669"/>
    <property type="project" value="UniProtKB-KW"/>
</dbReference>
<dbReference type="SUPFAM" id="SSF88946">
    <property type="entry name" value="Sigma2 domain of RNA polymerase sigma factors"/>
    <property type="match status" value="1"/>
</dbReference>
<dbReference type="GO" id="GO:0003677">
    <property type="term" value="F:DNA binding"/>
    <property type="evidence" value="ECO:0007669"/>
    <property type="project" value="InterPro"/>
</dbReference>
<sequence>MRLNFSEDSPFENEISSHLLNEDVAKDKKAVRLVLEGDTEAFGELVAKYRKRIRALGYSFFHNESDVEDFVQDVFVKVFTALSSFRWESSFSTWITRIAYNMACNAVNRKKEYTSFTGDLEIPVEGRGPEELHLREATRQAVLSSIENLPHKYHVCLDMYFFYDMTYGEISEVTGFPVNTVKSHVFRAKKILRENLKEYK</sequence>
<dbReference type="PANTHER" id="PTHR43133">
    <property type="entry name" value="RNA POLYMERASE ECF-TYPE SIGMA FACTO"/>
    <property type="match status" value="1"/>
</dbReference>
<dbReference type="InterPro" id="IPR039425">
    <property type="entry name" value="RNA_pol_sigma-70-like"/>
</dbReference>
<dbReference type="SUPFAM" id="SSF88659">
    <property type="entry name" value="Sigma3 and sigma4 domains of RNA polymerase sigma factors"/>
    <property type="match status" value="1"/>
</dbReference>
<comment type="caution">
    <text evidence="7">The sequence shown here is derived from an EMBL/GenBank/DDBJ whole genome shotgun (WGS) entry which is preliminary data.</text>
</comment>
<dbReference type="InterPro" id="IPR007627">
    <property type="entry name" value="RNA_pol_sigma70_r2"/>
</dbReference>
<evidence type="ECO:0000256" key="3">
    <source>
        <dbReference type="ARBA" id="ARBA00023082"/>
    </source>
</evidence>
<reference evidence="7" key="1">
    <citation type="submission" date="2020-10" db="EMBL/GenBank/DDBJ databases">
        <authorList>
            <person name="Gilroy R."/>
        </authorList>
    </citation>
    <scope>NUCLEOTIDE SEQUENCE</scope>
    <source>
        <strain evidence="7">10532</strain>
    </source>
</reference>
<dbReference type="Pfam" id="PF08281">
    <property type="entry name" value="Sigma70_r4_2"/>
    <property type="match status" value="1"/>
</dbReference>
<evidence type="ECO:0000259" key="5">
    <source>
        <dbReference type="Pfam" id="PF04542"/>
    </source>
</evidence>
<dbReference type="Proteomes" id="UP000823638">
    <property type="component" value="Unassembled WGS sequence"/>
</dbReference>
<evidence type="ECO:0000256" key="1">
    <source>
        <dbReference type="ARBA" id="ARBA00010641"/>
    </source>
</evidence>
<feature type="domain" description="RNA polymerase sigma factor 70 region 4 type 2" evidence="6">
    <location>
        <begin position="140"/>
        <end position="191"/>
    </location>
</feature>
<evidence type="ECO:0000313" key="7">
    <source>
        <dbReference type="EMBL" id="MBO8458117.1"/>
    </source>
</evidence>
<name>A0A9D9N2M8_9SPIR</name>
<dbReference type="Gene3D" id="1.10.1740.10">
    <property type="match status" value="1"/>
</dbReference>
<gene>
    <name evidence="7" type="ORF">IAA81_07810</name>
</gene>
<dbReference type="EMBL" id="JADIMM010000089">
    <property type="protein sequence ID" value="MBO8458117.1"/>
    <property type="molecule type" value="Genomic_DNA"/>
</dbReference>